<protein>
    <recommendedName>
        <fullName evidence="3">DUF4287 domain-containing protein</fullName>
    </recommendedName>
</protein>
<evidence type="ECO:0000313" key="1">
    <source>
        <dbReference type="EMBL" id="GFJ83053.1"/>
    </source>
</evidence>
<keyword evidence="2" id="KW-1185">Reference proteome</keyword>
<comment type="caution">
    <text evidence="1">The sequence shown here is derived from an EMBL/GenBank/DDBJ whole genome shotgun (WGS) entry which is preliminary data.</text>
</comment>
<name>A0A6V8KCU5_9ACTN</name>
<dbReference type="Proteomes" id="UP000482800">
    <property type="component" value="Unassembled WGS sequence"/>
</dbReference>
<evidence type="ECO:0008006" key="3">
    <source>
        <dbReference type="Google" id="ProtNLM"/>
    </source>
</evidence>
<gene>
    <name evidence="1" type="ORF">Phou_072330</name>
</gene>
<dbReference type="AlphaFoldDB" id="A0A6V8KCU5"/>
<evidence type="ECO:0000313" key="2">
    <source>
        <dbReference type="Proteomes" id="UP000482800"/>
    </source>
</evidence>
<accession>A0A6V8KCU5</accession>
<organism evidence="1 2">
    <name type="scientific">Phytohabitans houttuyneae</name>
    <dbReference type="NCBI Taxonomy" id="1076126"/>
    <lineage>
        <taxon>Bacteria</taxon>
        <taxon>Bacillati</taxon>
        <taxon>Actinomycetota</taxon>
        <taxon>Actinomycetes</taxon>
        <taxon>Micromonosporales</taxon>
        <taxon>Micromonosporaceae</taxon>
    </lineage>
</organism>
<dbReference type="EMBL" id="BLPF01000002">
    <property type="protein sequence ID" value="GFJ83053.1"/>
    <property type="molecule type" value="Genomic_DNA"/>
</dbReference>
<proteinExistence type="predicted"/>
<sequence>MERATNRTWDEWLKFMDDIDAKSLDHHAIAVKVFEELDGKIDNLGWWTQAVTVAYEQYIGRRIPGQRPDGTFQTQQSKATKLSMKELMDRWVAFAEKDRDVQGIVEGDLKVSGTENRITWRTKAKDGSAVTITSEPNKKNGTASLVMLQMGLATYELNVEAKERWAAIMKRFLAAI</sequence>
<reference evidence="1 2" key="1">
    <citation type="submission" date="2020-03" db="EMBL/GenBank/DDBJ databases">
        <title>Whole genome shotgun sequence of Phytohabitans houttuyneae NBRC 108639.</title>
        <authorList>
            <person name="Komaki H."/>
            <person name="Tamura T."/>
        </authorList>
    </citation>
    <scope>NUCLEOTIDE SEQUENCE [LARGE SCALE GENOMIC DNA]</scope>
    <source>
        <strain evidence="1 2">NBRC 108639</strain>
    </source>
</reference>
<reference evidence="1 2" key="2">
    <citation type="submission" date="2020-03" db="EMBL/GenBank/DDBJ databases">
        <authorList>
            <person name="Ichikawa N."/>
            <person name="Kimura A."/>
            <person name="Kitahashi Y."/>
            <person name="Uohara A."/>
        </authorList>
    </citation>
    <scope>NUCLEOTIDE SEQUENCE [LARGE SCALE GENOMIC DNA]</scope>
    <source>
        <strain evidence="1 2">NBRC 108639</strain>
    </source>
</reference>